<reference evidence="1 2" key="1">
    <citation type="submission" date="2023-11" db="EMBL/GenBank/DDBJ databases">
        <title>Halocaridina rubra genome assembly.</title>
        <authorList>
            <person name="Smith C."/>
        </authorList>
    </citation>
    <scope>NUCLEOTIDE SEQUENCE [LARGE SCALE GENOMIC DNA]</scope>
    <source>
        <strain evidence="1">EP-1</strain>
        <tissue evidence="1">Whole</tissue>
    </source>
</reference>
<protein>
    <submittedName>
        <fullName evidence="1">Uncharacterized protein</fullName>
    </submittedName>
</protein>
<comment type="caution">
    <text evidence="1">The sequence shown here is derived from an EMBL/GenBank/DDBJ whole genome shotgun (WGS) entry which is preliminary data.</text>
</comment>
<feature type="non-terminal residue" evidence="1">
    <location>
        <position position="64"/>
    </location>
</feature>
<gene>
    <name evidence="1" type="ORF">SK128_006218</name>
</gene>
<proteinExistence type="predicted"/>
<keyword evidence="2" id="KW-1185">Reference proteome</keyword>
<organism evidence="1 2">
    <name type="scientific">Halocaridina rubra</name>
    <name type="common">Hawaiian red shrimp</name>
    <dbReference type="NCBI Taxonomy" id="373956"/>
    <lineage>
        <taxon>Eukaryota</taxon>
        <taxon>Metazoa</taxon>
        <taxon>Ecdysozoa</taxon>
        <taxon>Arthropoda</taxon>
        <taxon>Crustacea</taxon>
        <taxon>Multicrustacea</taxon>
        <taxon>Malacostraca</taxon>
        <taxon>Eumalacostraca</taxon>
        <taxon>Eucarida</taxon>
        <taxon>Decapoda</taxon>
        <taxon>Pleocyemata</taxon>
        <taxon>Caridea</taxon>
        <taxon>Atyoidea</taxon>
        <taxon>Atyidae</taxon>
        <taxon>Halocaridina</taxon>
    </lineage>
</organism>
<dbReference type="Proteomes" id="UP001381693">
    <property type="component" value="Unassembled WGS sequence"/>
</dbReference>
<name>A0AAN8ZXK0_HALRR</name>
<feature type="non-terminal residue" evidence="1">
    <location>
        <position position="1"/>
    </location>
</feature>
<sequence>SKPSICVNNFKILKNNRNSVGYTYTAQHLVTRTRNVYSYTEKRPVVLQGASGLIVTRADGSLPQ</sequence>
<dbReference type="EMBL" id="JAXCGZ010018922">
    <property type="protein sequence ID" value="KAK7067119.1"/>
    <property type="molecule type" value="Genomic_DNA"/>
</dbReference>
<evidence type="ECO:0000313" key="1">
    <source>
        <dbReference type="EMBL" id="KAK7067119.1"/>
    </source>
</evidence>
<evidence type="ECO:0000313" key="2">
    <source>
        <dbReference type="Proteomes" id="UP001381693"/>
    </source>
</evidence>
<accession>A0AAN8ZXK0</accession>
<dbReference type="AlphaFoldDB" id="A0AAN8ZXK0"/>